<comment type="function">
    <text evidence="8">Probably a riboflavin-binding protein that interacts with the energy-coupling factor (ECF) ABC-transporter complex.</text>
</comment>
<keyword evidence="7 8" id="KW-0472">Membrane</keyword>
<dbReference type="Gene3D" id="1.10.1760.20">
    <property type="match status" value="1"/>
</dbReference>
<evidence type="ECO:0000256" key="1">
    <source>
        <dbReference type="ARBA" id="ARBA00004651"/>
    </source>
</evidence>
<accession>A0A1G9SBT5</accession>
<evidence type="ECO:0000256" key="8">
    <source>
        <dbReference type="PIRNR" id="PIRNR037778"/>
    </source>
</evidence>
<keyword evidence="4 8" id="KW-1003">Cell membrane</keyword>
<comment type="subcellular location">
    <subcellularLocation>
        <location evidence="1">Cell membrane</location>
        <topology evidence="1">Multi-pass membrane protein</topology>
    </subcellularLocation>
</comment>
<keyword evidence="3 8" id="KW-0813">Transport</keyword>
<comment type="similarity">
    <text evidence="2 8">Belongs to the prokaryotic riboflavin transporter (P-RFT) (TC 2.A.87) family.</text>
</comment>
<reference evidence="10 11" key="1">
    <citation type="submission" date="2016-10" db="EMBL/GenBank/DDBJ databases">
        <authorList>
            <person name="de Groot N.N."/>
        </authorList>
    </citation>
    <scope>NUCLEOTIDE SEQUENCE [LARGE SCALE GENOMIC DNA]</scope>
    <source>
        <strain evidence="10 11">DSM 797</strain>
    </source>
</reference>
<keyword evidence="6 9" id="KW-1133">Transmembrane helix</keyword>
<feature type="transmembrane region" description="Helical" evidence="9">
    <location>
        <begin position="169"/>
        <end position="193"/>
    </location>
</feature>
<keyword evidence="5 9" id="KW-0812">Transmembrane</keyword>
<dbReference type="GO" id="GO:0005886">
    <property type="term" value="C:plasma membrane"/>
    <property type="evidence" value="ECO:0007669"/>
    <property type="project" value="UniProtKB-SubCell"/>
</dbReference>
<organism evidence="10 11">
    <name type="scientific">Romboutsia lituseburensis DSM 797</name>
    <dbReference type="NCBI Taxonomy" id="1121325"/>
    <lineage>
        <taxon>Bacteria</taxon>
        <taxon>Bacillati</taxon>
        <taxon>Bacillota</taxon>
        <taxon>Clostridia</taxon>
        <taxon>Peptostreptococcales</taxon>
        <taxon>Peptostreptococcaceae</taxon>
        <taxon>Romboutsia</taxon>
    </lineage>
</organism>
<feature type="transmembrane region" description="Helical" evidence="9">
    <location>
        <begin position="20"/>
        <end position="40"/>
    </location>
</feature>
<dbReference type="PIRSF" id="PIRSF037778">
    <property type="entry name" value="UCP037778_transp_RibU"/>
    <property type="match status" value="1"/>
</dbReference>
<evidence type="ECO:0000313" key="11">
    <source>
        <dbReference type="Proteomes" id="UP000199068"/>
    </source>
</evidence>
<dbReference type="InterPro" id="IPR025720">
    <property type="entry name" value="RibU"/>
</dbReference>
<evidence type="ECO:0000256" key="3">
    <source>
        <dbReference type="ARBA" id="ARBA00022448"/>
    </source>
</evidence>
<evidence type="ECO:0000256" key="5">
    <source>
        <dbReference type="ARBA" id="ARBA00022692"/>
    </source>
</evidence>
<dbReference type="Pfam" id="PF12822">
    <property type="entry name" value="ECF_trnsprt"/>
    <property type="match status" value="1"/>
</dbReference>
<proteinExistence type="inferred from homology"/>
<dbReference type="Proteomes" id="UP000199068">
    <property type="component" value="Unassembled WGS sequence"/>
</dbReference>
<evidence type="ECO:0000256" key="6">
    <source>
        <dbReference type="ARBA" id="ARBA00022989"/>
    </source>
</evidence>
<dbReference type="AlphaFoldDB" id="A0A1G9SBT5"/>
<gene>
    <name evidence="10" type="ORF">SAMN04515677_10938</name>
</gene>
<sequence>MQGTLENKSVFKTSTLVKVGILSAIGYILMFISVPIPMLFPEFLKIDVSDLPALLGGIALGPMAGVAIAFLKNLLQFITGMSTTGGVGEFANFVIGGSFVWTVSYVYTKKREKSGIIIGLILGVFVMTIVGCLSNYYIMLPFYSTIMPIEAVIEMGAAINPYIVDKFTFVIWIIAPFNLLKATIMSLLTLPLYKRTEKILNKVK</sequence>
<name>A0A1G9SBT5_9FIRM</name>
<dbReference type="EMBL" id="FNGW01000009">
    <property type="protein sequence ID" value="SDM32787.1"/>
    <property type="molecule type" value="Genomic_DNA"/>
</dbReference>
<evidence type="ECO:0000256" key="7">
    <source>
        <dbReference type="ARBA" id="ARBA00023136"/>
    </source>
</evidence>
<dbReference type="GO" id="GO:0032217">
    <property type="term" value="F:riboflavin transmembrane transporter activity"/>
    <property type="evidence" value="ECO:0007669"/>
    <property type="project" value="UniProtKB-UniRule"/>
</dbReference>
<evidence type="ECO:0000256" key="2">
    <source>
        <dbReference type="ARBA" id="ARBA00005540"/>
    </source>
</evidence>
<dbReference type="PANTHER" id="PTHR38438:SF1">
    <property type="entry name" value="RIBOFLAVIN TRANSPORTER RIBU"/>
    <property type="match status" value="1"/>
</dbReference>
<dbReference type="PANTHER" id="PTHR38438">
    <property type="entry name" value="RIBOFLAVIN TRANSPORTER RIBU"/>
    <property type="match status" value="1"/>
</dbReference>
<dbReference type="InterPro" id="IPR024529">
    <property type="entry name" value="ECF_trnsprt_substrate-spec"/>
</dbReference>
<feature type="transmembrane region" description="Helical" evidence="9">
    <location>
        <begin position="52"/>
        <end position="70"/>
    </location>
</feature>
<feature type="transmembrane region" description="Helical" evidence="9">
    <location>
        <begin position="115"/>
        <end position="138"/>
    </location>
</feature>
<evidence type="ECO:0000256" key="9">
    <source>
        <dbReference type="SAM" id="Phobius"/>
    </source>
</evidence>
<dbReference type="STRING" id="1121325.SAMN04515677_10938"/>
<evidence type="ECO:0000313" key="10">
    <source>
        <dbReference type="EMBL" id="SDM32787.1"/>
    </source>
</evidence>
<protein>
    <recommendedName>
        <fullName evidence="8">Riboflavin transporter</fullName>
    </recommendedName>
</protein>
<evidence type="ECO:0000256" key="4">
    <source>
        <dbReference type="ARBA" id="ARBA00022475"/>
    </source>
</evidence>
<dbReference type="RefSeq" id="WP_092727253.1">
    <property type="nucleotide sequence ID" value="NZ_FNGW01000009.1"/>
</dbReference>
<keyword evidence="11" id="KW-1185">Reference proteome</keyword>